<accession>A0ABN9YUM4</accession>
<dbReference type="EMBL" id="CAUZLY010000005">
    <property type="protein sequence ID" value="CAK1240285.1"/>
    <property type="molecule type" value="Genomic_DNA"/>
</dbReference>
<proteinExistence type="predicted"/>
<comment type="caution">
    <text evidence="1">The sequence shown here is derived from an EMBL/GenBank/DDBJ whole genome shotgun (WGS) entry which is preliminary data.</text>
</comment>
<protein>
    <submittedName>
        <fullName evidence="1">Uncharacterized protein</fullName>
    </submittedName>
</protein>
<dbReference type="Proteomes" id="UP001314200">
    <property type="component" value="Unassembled WGS sequence"/>
</dbReference>
<reference evidence="1 2" key="1">
    <citation type="submission" date="2023-10" db="EMBL/GenBank/DDBJ databases">
        <authorList>
            <person name="Botero Cardona J."/>
        </authorList>
    </citation>
    <scope>NUCLEOTIDE SEQUENCE [LARGE SCALE GENOMIC DNA]</scope>
    <source>
        <strain evidence="1 2">R-82641</strain>
    </source>
</reference>
<evidence type="ECO:0000313" key="2">
    <source>
        <dbReference type="Proteomes" id="UP001314200"/>
    </source>
</evidence>
<gene>
    <name evidence="1" type="ORF">R82641_BJNNKPBH_00725</name>
</gene>
<organism evidence="1 2">
    <name type="scientific">Fructobacillus cardui</name>
    <dbReference type="NCBI Taxonomy" id="2893170"/>
    <lineage>
        <taxon>Bacteria</taxon>
        <taxon>Bacillati</taxon>
        <taxon>Bacillota</taxon>
        <taxon>Bacilli</taxon>
        <taxon>Lactobacillales</taxon>
        <taxon>Lactobacillaceae</taxon>
        <taxon>Fructobacillus</taxon>
    </lineage>
</organism>
<sequence>MMHNNQDNHPRHRLMFTAGATTLAATGAVFGATVLNQNQTASADQVQGQAQSQVDQHSQWQARSRTKYSWLCDTVGGHLGCDCPGL</sequence>
<evidence type="ECO:0000313" key="1">
    <source>
        <dbReference type="EMBL" id="CAK1240285.1"/>
    </source>
</evidence>
<name>A0ABN9YUM4_9LACO</name>
<keyword evidence="2" id="KW-1185">Reference proteome</keyword>